<protein>
    <submittedName>
        <fullName evidence="1">YfiR family protein</fullName>
    </submittedName>
</protein>
<dbReference type="OrthoDB" id="5876053at2"/>
<evidence type="ECO:0000313" key="1">
    <source>
        <dbReference type="EMBL" id="RTZ15410.1"/>
    </source>
</evidence>
<comment type="caution">
    <text evidence="1">The sequence shown here is derived from an EMBL/GenBank/DDBJ whole genome shotgun (WGS) entry which is preliminary data.</text>
</comment>
<dbReference type="AlphaFoldDB" id="A0A432CUW2"/>
<dbReference type="InterPro" id="IPR025293">
    <property type="entry name" value="YfiR/HmsC-like"/>
</dbReference>
<sequence length="176" mass="19687">MMHSKSLYLKHFILAIGLCLLPPLAWSKVDEDLKAVYLFRFALLADWSGTGINSEYIEYCVTSNSEVTKRLQSIVESKSDLARFHLLLSGHSAETCHILFVEQANVGQIVQLKQQYPHALLVGDGVDFIASGGMIAFIKVRNRIRPLIARANVRQTGVRLRSQLLEVSELYNGGEV</sequence>
<name>A0A432CUW2_9VIBR</name>
<keyword evidence="2" id="KW-1185">Reference proteome</keyword>
<reference evidence="1 2" key="1">
    <citation type="submission" date="2018-12" db="EMBL/GenBank/DDBJ databases">
        <title>Vibrio sp. isolated from China Sea.</title>
        <authorList>
            <person name="Li Y."/>
        </authorList>
    </citation>
    <scope>NUCLEOTIDE SEQUENCE [LARGE SCALE GENOMIC DNA]</scope>
    <source>
        <strain evidence="1 2">BEI207</strain>
    </source>
</reference>
<dbReference type="Pfam" id="PF13689">
    <property type="entry name" value="DUF4154"/>
    <property type="match status" value="1"/>
</dbReference>
<dbReference type="Proteomes" id="UP000268973">
    <property type="component" value="Unassembled WGS sequence"/>
</dbReference>
<organism evidence="1 2">
    <name type="scientific">Vibrio aquaticus</name>
    <dbReference type="NCBI Taxonomy" id="2496559"/>
    <lineage>
        <taxon>Bacteria</taxon>
        <taxon>Pseudomonadati</taxon>
        <taxon>Pseudomonadota</taxon>
        <taxon>Gammaproteobacteria</taxon>
        <taxon>Vibrionales</taxon>
        <taxon>Vibrionaceae</taxon>
        <taxon>Vibrio</taxon>
    </lineage>
</organism>
<accession>A0A432CUW2</accession>
<dbReference type="EMBL" id="RXZH01000005">
    <property type="protein sequence ID" value="RTZ15410.1"/>
    <property type="molecule type" value="Genomic_DNA"/>
</dbReference>
<gene>
    <name evidence="1" type="ORF">EJ063_13210</name>
</gene>
<evidence type="ECO:0000313" key="2">
    <source>
        <dbReference type="Proteomes" id="UP000268973"/>
    </source>
</evidence>
<proteinExistence type="predicted"/>